<keyword evidence="3" id="KW-1185">Reference proteome</keyword>
<feature type="compositionally biased region" description="Basic residues" evidence="1">
    <location>
        <begin position="327"/>
        <end position="337"/>
    </location>
</feature>
<evidence type="ECO:0000313" key="3">
    <source>
        <dbReference type="Proteomes" id="UP000479190"/>
    </source>
</evidence>
<dbReference type="EMBL" id="CADCXV010000063">
    <property type="protein sequence ID" value="CAB0028047.1"/>
    <property type="molecule type" value="Genomic_DNA"/>
</dbReference>
<reference evidence="2 3" key="1">
    <citation type="submission" date="2020-02" db="EMBL/GenBank/DDBJ databases">
        <authorList>
            <person name="Ferguson B K."/>
        </authorList>
    </citation>
    <scope>NUCLEOTIDE SEQUENCE [LARGE SCALE GENOMIC DNA]</scope>
</reference>
<gene>
    <name evidence="2" type="ORF">TBRA_LOCUS277</name>
</gene>
<protein>
    <submittedName>
        <fullName evidence="2">Uncharacterized protein</fullName>
    </submittedName>
</protein>
<dbReference type="Proteomes" id="UP000479190">
    <property type="component" value="Unassembled WGS sequence"/>
</dbReference>
<organism evidence="2 3">
    <name type="scientific">Trichogramma brassicae</name>
    <dbReference type="NCBI Taxonomy" id="86971"/>
    <lineage>
        <taxon>Eukaryota</taxon>
        <taxon>Metazoa</taxon>
        <taxon>Ecdysozoa</taxon>
        <taxon>Arthropoda</taxon>
        <taxon>Hexapoda</taxon>
        <taxon>Insecta</taxon>
        <taxon>Pterygota</taxon>
        <taxon>Neoptera</taxon>
        <taxon>Endopterygota</taxon>
        <taxon>Hymenoptera</taxon>
        <taxon>Apocrita</taxon>
        <taxon>Proctotrupomorpha</taxon>
        <taxon>Chalcidoidea</taxon>
        <taxon>Trichogrammatidae</taxon>
        <taxon>Trichogramma</taxon>
    </lineage>
</organism>
<evidence type="ECO:0000256" key="1">
    <source>
        <dbReference type="SAM" id="MobiDB-lite"/>
    </source>
</evidence>
<feature type="region of interest" description="Disordered" evidence="1">
    <location>
        <begin position="285"/>
        <end position="369"/>
    </location>
</feature>
<dbReference type="AlphaFoldDB" id="A0A6H5HWI4"/>
<name>A0A6H5HWI4_9HYME</name>
<evidence type="ECO:0000313" key="2">
    <source>
        <dbReference type="EMBL" id="CAB0028047.1"/>
    </source>
</evidence>
<sequence length="369" mass="40480">MDAPTDSQHIRVWIESKEALGIAELPPHRKLFDQAATTSASSNQTHTADATTTIKAAQCPGLPPHPNREYALSRLSKLWTCHRGKAEPHLQDGTNRLFLKKEVFQLKEEMPAMSSADIYCNAHCPNQFELKNAEKYEARCMAYSAVTTPNGPAAVTPAPARDHQPQRIRAGTTTGPVGSTPTCADGLADGHRGSPHRNQRVLAPALVPSPGVTALGLVDRVVGQPSTVRTKWGIVSRRPDRSKGFDRLVGPVSTRKLLEGSLSSGTHPVRGVVSSLFLKRPTRLAAGLGGNNKKHQRRGSRTESVCRDGLNQQSWREPKRMVGGGQHRIKRKKKRGGLRSTECKKCKPREERKERRAKCRPKTPPQQGA</sequence>
<proteinExistence type="predicted"/>
<accession>A0A6H5HWI4</accession>
<feature type="compositionally biased region" description="Basic and acidic residues" evidence="1">
    <location>
        <begin position="341"/>
        <end position="354"/>
    </location>
</feature>